<name>A0A5C4M9T5_9ACTN</name>
<protein>
    <submittedName>
        <fullName evidence="7">Polysaccharide biosynthesis protein</fullName>
    </submittedName>
</protein>
<proteinExistence type="predicted"/>
<organism evidence="7 9">
    <name type="scientific">Mumia zhuanghuii</name>
    <dbReference type="NCBI Taxonomy" id="2585211"/>
    <lineage>
        <taxon>Bacteria</taxon>
        <taxon>Bacillati</taxon>
        <taxon>Actinomycetota</taxon>
        <taxon>Actinomycetes</taxon>
        <taxon>Propionibacteriales</taxon>
        <taxon>Nocardioidaceae</taxon>
        <taxon>Mumia</taxon>
    </lineage>
</organism>
<evidence type="ECO:0000313" key="7">
    <source>
        <dbReference type="EMBL" id="TNC31626.1"/>
    </source>
</evidence>
<sequence>MTDHEARSLRGVARGGAIGMVGAAVSALSGFLLVAVITNTYSKHVAGVFFSATSIFVVASAVTAMGTEAGLGRFLLRFEATRRFADIRVVLRAAFVPVVVVSIVVGLAMVAGARPIADLAGLDDDGAAIVAVLGVTLPFAVVGSLCLATTRGFGQMRWTVFIDKIFRSAVQPVAALVTGLLGLGILALTVGWALAYVLAGVVAIVTLRRFYRRRQASYTDSEPPAPRQEIVGQFWSFTWPRSVAQVSQMVIQRADIIIIAALLGPASAAVYTAATRFMMIGQFGTQAVQQAVQPRFTDLIARGEHAALGTVFRISTAWSMAMAWPLYLVVGFAPHVYLSLFGSGYADDGRSVVLFMVAAMLFAVFSGPVDTLLLMSGRSTTSLFNSLVALTLDLVLCFVLVPRMGIVGAAIAWTVAIVTRCTLAFVQVHRMWGINPFCAPTMIVASLNAVCFAAPVAVLSLMTDAGLLTLCAVAVAGGVAYLAGLWFFRKPLMLSTFRALRARRPAPMPSEVASR</sequence>
<evidence type="ECO:0000313" key="9">
    <source>
        <dbReference type="Proteomes" id="UP000306740"/>
    </source>
</evidence>
<dbReference type="PANTHER" id="PTHR30250">
    <property type="entry name" value="PST FAMILY PREDICTED COLANIC ACID TRANSPORTER"/>
    <property type="match status" value="1"/>
</dbReference>
<comment type="caution">
    <text evidence="7">The sequence shown here is derived from an EMBL/GenBank/DDBJ whole genome shotgun (WGS) entry which is preliminary data.</text>
</comment>
<evidence type="ECO:0000256" key="4">
    <source>
        <dbReference type="ARBA" id="ARBA00022989"/>
    </source>
</evidence>
<feature type="transmembrane region" description="Helical" evidence="6">
    <location>
        <begin position="352"/>
        <end position="375"/>
    </location>
</feature>
<keyword evidence="2" id="KW-1003">Cell membrane</keyword>
<feature type="transmembrane region" description="Helical" evidence="6">
    <location>
        <begin position="438"/>
        <end position="461"/>
    </location>
</feature>
<dbReference type="EMBL" id="VDFR01000011">
    <property type="protein sequence ID" value="TNC50882.1"/>
    <property type="molecule type" value="Genomic_DNA"/>
</dbReference>
<feature type="transmembrane region" description="Helical" evidence="6">
    <location>
        <begin position="89"/>
        <end position="114"/>
    </location>
</feature>
<gene>
    <name evidence="8" type="ORF">FHE65_02585</name>
    <name evidence="7" type="ORF">FHE65_31115</name>
</gene>
<dbReference type="AlphaFoldDB" id="A0A5C4M9T5"/>
<evidence type="ECO:0000256" key="6">
    <source>
        <dbReference type="SAM" id="Phobius"/>
    </source>
</evidence>
<evidence type="ECO:0000256" key="3">
    <source>
        <dbReference type="ARBA" id="ARBA00022692"/>
    </source>
</evidence>
<dbReference type="InterPro" id="IPR002797">
    <property type="entry name" value="Polysacc_synth"/>
</dbReference>
<dbReference type="GO" id="GO:0005886">
    <property type="term" value="C:plasma membrane"/>
    <property type="evidence" value="ECO:0007669"/>
    <property type="project" value="UniProtKB-SubCell"/>
</dbReference>
<dbReference type="PANTHER" id="PTHR30250:SF11">
    <property type="entry name" value="O-ANTIGEN TRANSPORTER-RELATED"/>
    <property type="match status" value="1"/>
</dbReference>
<feature type="transmembrane region" description="Helical" evidence="6">
    <location>
        <begin position="126"/>
        <end position="148"/>
    </location>
</feature>
<evidence type="ECO:0000256" key="2">
    <source>
        <dbReference type="ARBA" id="ARBA00022475"/>
    </source>
</evidence>
<accession>A0A5C4M9T5</accession>
<comment type="subcellular location">
    <subcellularLocation>
        <location evidence="1">Cell membrane</location>
        <topology evidence="1">Multi-pass membrane protein</topology>
    </subcellularLocation>
</comment>
<feature type="transmembrane region" description="Helical" evidence="6">
    <location>
        <begin position="12"/>
        <end position="38"/>
    </location>
</feature>
<feature type="transmembrane region" description="Helical" evidence="6">
    <location>
        <begin position="323"/>
        <end position="346"/>
    </location>
</feature>
<dbReference type="RefSeq" id="WP_139105192.1">
    <property type="nucleotide sequence ID" value="NZ_VDFR01000011.1"/>
</dbReference>
<dbReference type="OrthoDB" id="3294889at2"/>
<feature type="transmembrane region" description="Helical" evidence="6">
    <location>
        <begin position="467"/>
        <end position="488"/>
    </location>
</feature>
<feature type="transmembrane region" description="Helical" evidence="6">
    <location>
        <begin position="44"/>
        <end position="68"/>
    </location>
</feature>
<evidence type="ECO:0000256" key="1">
    <source>
        <dbReference type="ARBA" id="ARBA00004651"/>
    </source>
</evidence>
<keyword evidence="5 6" id="KW-0472">Membrane</keyword>
<feature type="transmembrane region" description="Helical" evidence="6">
    <location>
        <begin position="169"/>
        <end position="187"/>
    </location>
</feature>
<dbReference type="Pfam" id="PF01943">
    <property type="entry name" value="Polysacc_synt"/>
    <property type="match status" value="1"/>
</dbReference>
<evidence type="ECO:0000313" key="8">
    <source>
        <dbReference type="EMBL" id="TNC50882.1"/>
    </source>
</evidence>
<keyword evidence="4 6" id="KW-1133">Transmembrane helix</keyword>
<feature type="transmembrane region" description="Helical" evidence="6">
    <location>
        <begin position="193"/>
        <end position="211"/>
    </location>
</feature>
<keyword evidence="3 6" id="KW-0812">Transmembrane</keyword>
<reference evidence="7 9" key="1">
    <citation type="submission" date="2019-05" db="EMBL/GenBank/DDBJ databases">
        <title>Mumia sp. nov., isolated from the intestinal contents of plateau pika (Ochotona curzoniae) in the Qinghai-Tibet plateau of China.</title>
        <authorList>
            <person name="Tian Z."/>
        </authorList>
    </citation>
    <scope>NUCLEOTIDE SEQUENCE [LARGE SCALE GENOMIC DNA]</scope>
    <source>
        <strain evidence="9">527</strain>
        <strain evidence="7">Z527</strain>
    </source>
</reference>
<dbReference type="Proteomes" id="UP000306740">
    <property type="component" value="Unassembled WGS sequence"/>
</dbReference>
<dbReference type="InterPro" id="IPR050833">
    <property type="entry name" value="Poly_Biosynth_Transport"/>
</dbReference>
<dbReference type="EMBL" id="VDFR01000202">
    <property type="protein sequence ID" value="TNC31626.1"/>
    <property type="molecule type" value="Genomic_DNA"/>
</dbReference>
<evidence type="ECO:0000256" key="5">
    <source>
        <dbReference type="ARBA" id="ARBA00023136"/>
    </source>
</evidence>